<evidence type="ECO:0000256" key="2">
    <source>
        <dbReference type="ARBA" id="ARBA00022670"/>
    </source>
</evidence>
<evidence type="ECO:0000256" key="1">
    <source>
        <dbReference type="ARBA" id="ARBA00001913"/>
    </source>
</evidence>
<feature type="non-terminal residue" evidence="11">
    <location>
        <position position="1"/>
    </location>
</feature>
<dbReference type="PANTHER" id="PTHR14218:SF15">
    <property type="entry name" value="TRIPEPTIDYL-PEPTIDASE 1"/>
    <property type="match status" value="1"/>
</dbReference>
<evidence type="ECO:0000259" key="10">
    <source>
        <dbReference type="PROSITE" id="PS51695"/>
    </source>
</evidence>
<comment type="caution">
    <text evidence="8">Lacks conserved residue(s) required for the propagation of feature annotation.</text>
</comment>
<evidence type="ECO:0000256" key="6">
    <source>
        <dbReference type="ARBA" id="ARBA00022837"/>
    </source>
</evidence>
<dbReference type="InterPro" id="IPR036852">
    <property type="entry name" value="Peptidase_S8/S53_dom_sf"/>
</dbReference>
<dbReference type="PROSITE" id="PS51695">
    <property type="entry name" value="SEDOLISIN"/>
    <property type="match status" value="1"/>
</dbReference>
<dbReference type="GO" id="GO:0046872">
    <property type="term" value="F:metal ion binding"/>
    <property type="evidence" value="ECO:0007669"/>
    <property type="project" value="UniProtKB-KW"/>
</dbReference>
<evidence type="ECO:0000256" key="3">
    <source>
        <dbReference type="ARBA" id="ARBA00022723"/>
    </source>
</evidence>
<reference evidence="11 12" key="1">
    <citation type="submission" date="2014-06" db="EMBL/GenBank/DDBJ databases">
        <title>Genome evolution of avian class.</title>
        <authorList>
            <person name="Zhang G."/>
            <person name="Li C."/>
        </authorList>
    </citation>
    <scope>NUCLEOTIDE SEQUENCE [LARGE SCALE GENOMIC DNA]</scope>
    <source>
        <strain evidence="11">BGI_N305</strain>
    </source>
</reference>
<evidence type="ECO:0000313" key="12">
    <source>
        <dbReference type="Proteomes" id="UP000053258"/>
    </source>
</evidence>
<evidence type="ECO:0000256" key="5">
    <source>
        <dbReference type="ARBA" id="ARBA00022825"/>
    </source>
</evidence>
<dbReference type="Pfam" id="PF09286">
    <property type="entry name" value="Pro-kuma_activ"/>
    <property type="match status" value="1"/>
</dbReference>
<evidence type="ECO:0000256" key="4">
    <source>
        <dbReference type="ARBA" id="ARBA00022801"/>
    </source>
</evidence>
<dbReference type="GO" id="GO:0006508">
    <property type="term" value="P:proteolysis"/>
    <property type="evidence" value="ECO:0007669"/>
    <property type="project" value="UniProtKB-KW"/>
</dbReference>
<dbReference type="InterPro" id="IPR030400">
    <property type="entry name" value="Sedolisin_dom"/>
</dbReference>
<feature type="region of interest" description="Disordered" evidence="9">
    <location>
        <begin position="102"/>
        <end position="146"/>
    </location>
</feature>
<dbReference type="GO" id="GO:0004252">
    <property type="term" value="F:serine-type endopeptidase activity"/>
    <property type="evidence" value="ECO:0007669"/>
    <property type="project" value="InterPro"/>
</dbReference>
<dbReference type="Gene3D" id="3.40.50.200">
    <property type="entry name" value="Peptidase S8/S53 domain"/>
    <property type="match status" value="1"/>
</dbReference>
<dbReference type="SUPFAM" id="SSF52743">
    <property type="entry name" value="Subtilisin-like"/>
    <property type="match status" value="1"/>
</dbReference>
<dbReference type="InterPro" id="IPR050819">
    <property type="entry name" value="Tripeptidyl-peptidase_I"/>
</dbReference>
<dbReference type="Proteomes" id="UP000053258">
    <property type="component" value="Unassembled WGS sequence"/>
</dbReference>
<dbReference type="OrthoDB" id="2919105at2759"/>
<keyword evidence="2" id="KW-0645">Protease</keyword>
<keyword evidence="5" id="KW-0720">Serine protease</keyword>
<proteinExistence type="predicted"/>
<feature type="domain" description="Peptidase S53" evidence="10">
    <location>
        <begin position="1"/>
        <end position="320"/>
    </location>
</feature>
<dbReference type="InterPro" id="IPR015366">
    <property type="entry name" value="S53_propep"/>
</dbReference>
<protein>
    <submittedName>
        <fullName evidence="11">Tripeptidyl-peptidase 1</fullName>
    </submittedName>
</protein>
<dbReference type="CDD" id="cd11377">
    <property type="entry name" value="Pro-peptidase_S53"/>
    <property type="match status" value="1"/>
</dbReference>
<evidence type="ECO:0000313" key="11">
    <source>
        <dbReference type="EMBL" id="KFW74313.1"/>
    </source>
</evidence>
<keyword evidence="12" id="KW-1185">Reference proteome</keyword>
<feature type="non-terminal residue" evidence="11">
    <location>
        <position position="320"/>
    </location>
</feature>
<dbReference type="GO" id="GO:0007417">
    <property type="term" value="P:central nervous system development"/>
    <property type="evidence" value="ECO:0007669"/>
    <property type="project" value="TreeGrafter"/>
</dbReference>
<comment type="cofactor">
    <cofactor evidence="1">
        <name>Ca(2+)</name>
        <dbReference type="ChEBI" id="CHEBI:29108"/>
    </cofactor>
</comment>
<keyword evidence="6" id="KW-0106">Calcium</keyword>
<keyword evidence="7" id="KW-0865">Zymogen</keyword>
<dbReference type="GO" id="GO:0008240">
    <property type="term" value="F:tripeptidyl-peptidase activity"/>
    <property type="evidence" value="ECO:0007669"/>
    <property type="project" value="TreeGrafter"/>
</dbReference>
<keyword evidence="4" id="KW-0378">Hydrolase</keyword>
<dbReference type="AlphaFoldDB" id="A0A093PBK1"/>
<dbReference type="EMBL" id="KL668804">
    <property type="protein sequence ID" value="KFW74313.1"/>
    <property type="molecule type" value="Genomic_DNA"/>
</dbReference>
<evidence type="ECO:0000256" key="9">
    <source>
        <dbReference type="SAM" id="MobiDB-lite"/>
    </source>
</evidence>
<sequence>RLARLVEAVSDPRSSQYGQYLSLEQVRDLVQPSPATLMTVLKWLQDHGVEDCRTVTTLDFLECHLPASPGAMSCPPGALCPDGPSGPTGLCRSGWDAPVPCGAHGQQSRGQEGRGVSGSVVPPGCDAGHPAPEIQHDRGGRGAPAQQQPGLCTGAGGLLQPPVLVVLLGQGPLRCPPPLVSLCPCPAVPTGRHESQEPFLAWLLLLSNMSAVPWVHSVSYGDDEDSLSLAYMERVNAEFMKAAARGLTVLFASGDDGAGCRRVHSGNHTFRPSFPASSPYVTTVGGTSFKNPFLVTEEGTDYISGGDFSNIFPMPGYQVR</sequence>
<keyword evidence="3" id="KW-0479">Metal-binding</keyword>
<organism evidence="11 12">
    <name type="scientific">Manacus vitellinus</name>
    <name type="common">golden-collared manakin</name>
    <dbReference type="NCBI Taxonomy" id="328815"/>
    <lineage>
        <taxon>Eukaryota</taxon>
        <taxon>Metazoa</taxon>
        <taxon>Chordata</taxon>
        <taxon>Craniata</taxon>
        <taxon>Vertebrata</taxon>
        <taxon>Euteleostomi</taxon>
        <taxon>Archelosauria</taxon>
        <taxon>Archosauria</taxon>
        <taxon>Dinosauria</taxon>
        <taxon>Saurischia</taxon>
        <taxon>Theropoda</taxon>
        <taxon>Coelurosauria</taxon>
        <taxon>Aves</taxon>
        <taxon>Neognathae</taxon>
        <taxon>Neoaves</taxon>
        <taxon>Telluraves</taxon>
        <taxon>Australaves</taxon>
        <taxon>Passeriformes</taxon>
        <taxon>Pipridae</taxon>
        <taxon>Manacus</taxon>
    </lineage>
</organism>
<evidence type="ECO:0000256" key="8">
    <source>
        <dbReference type="PROSITE-ProRule" id="PRU01032"/>
    </source>
</evidence>
<evidence type="ECO:0000256" key="7">
    <source>
        <dbReference type="ARBA" id="ARBA00023145"/>
    </source>
</evidence>
<gene>
    <name evidence="11" type="ORF">N305_12528</name>
</gene>
<name>A0A093PBK1_9PASS</name>
<accession>A0A093PBK1</accession>
<dbReference type="SUPFAM" id="SSF54897">
    <property type="entry name" value="Protease propeptides/inhibitors"/>
    <property type="match status" value="1"/>
</dbReference>
<dbReference type="PANTHER" id="PTHR14218">
    <property type="entry name" value="PROTEASE S8 TRIPEPTIDYL PEPTIDASE I CLN2"/>
    <property type="match status" value="1"/>
</dbReference>